<gene>
    <name evidence="7" type="ORF">ABOZ73_06260</name>
</gene>
<accession>A0AB39KWJ0</accession>
<evidence type="ECO:0000256" key="2">
    <source>
        <dbReference type="ARBA" id="ARBA00022475"/>
    </source>
</evidence>
<reference evidence="7" key="1">
    <citation type="submission" date="2024-06" db="EMBL/GenBank/DDBJ databases">
        <title>Caulobacter inopinatus, sp. nov.</title>
        <authorList>
            <person name="Donachie S.P."/>
        </authorList>
    </citation>
    <scope>NUCLEOTIDE SEQUENCE</scope>
    <source>
        <strain evidence="7">73W</strain>
    </source>
</reference>
<dbReference type="GO" id="GO:0015171">
    <property type="term" value="F:amino acid transmembrane transporter activity"/>
    <property type="evidence" value="ECO:0007669"/>
    <property type="project" value="TreeGrafter"/>
</dbReference>
<organism evidence="7">
    <name type="scientific">Caulobacter sp. 73W</name>
    <dbReference type="NCBI Taxonomy" id="3161137"/>
    <lineage>
        <taxon>Bacteria</taxon>
        <taxon>Pseudomonadati</taxon>
        <taxon>Pseudomonadota</taxon>
        <taxon>Alphaproteobacteria</taxon>
        <taxon>Caulobacterales</taxon>
        <taxon>Caulobacteraceae</taxon>
        <taxon>Caulobacter</taxon>
    </lineage>
</organism>
<dbReference type="GO" id="GO:0005886">
    <property type="term" value="C:plasma membrane"/>
    <property type="evidence" value="ECO:0007669"/>
    <property type="project" value="UniProtKB-SubCell"/>
</dbReference>
<protein>
    <submittedName>
        <fullName evidence="7">LysE family translocator</fullName>
    </submittedName>
</protein>
<evidence type="ECO:0000256" key="5">
    <source>
        <dbReference type="ARBA" id="ARBA00023136"/>
    </source>
</evidence>
<proteinExistence type="predicted"/>
<dbReference type="PANTHER" id="PTHR30086">
    <property type="entry name" value="ARGININE EXPORTER PROTEIN ARGO"/>
    <property type="match status" value="1"/>
</dbReference>
<dbReference type="RefSeq" id="WP_369061617.1">
    <property type="nucleotide sequence ID" value="NZ_CP158375.1"/>
</dbReference>
<dbReference type="PROSITE" id="PS51257">
    <property type="entry name" value="PROKAR_LIPOPROTEIN"/>
    <property type="match status" value="1"/>
</dbReference>
<feature type="transmembrane region" description="Helical" evidence="6">
    <location>
        <begin position="6"/>
        <end position="29"/>
    </location>
</feature>
<name>A0AB39KWJ0_9CAUL</name>
<evidence type="ECO:0000256" key="3">
    <source>
        <dbReference type="ARBA" id="ARBA00022692"/>
    </source>
</evidence>
<dbReference type="PIRSF" id="PIRSF006324">
    <property type="entry name" value="LeuE"/>
    <property type="match status" value="1"/>
</dbReference>
<keyword evidence="4 6" id="KW-1133">Transmembrane helix</keyword>
<evidence type="ECO:0000256" key="1">
    <source>
        <dbReference type="ARBA" id="ARBA00004651"/>
    </source>
</evidence>
<dbReference type="Pfam" id="PF01810">
    <property type="entry name" value="LysE"/>
    <property type="match status" value="1"/>
</dbReference>
<dbReference type="AlphaFoldDB" id="A0AB39KWJ0"/>
<comment type="subcellular location">
    <subcellularLocation>
        <location evidence="1">Cell membrane</location>
        <topology evidence="1">Multi-pass membrane protein</topology>
    </subcellularLocation>
</comment>
<feature type="transmembrane region" description="Helical" evidence="6">
    <location>
        <begin position="41"/>
        <end position="69"/>
    </location>
</feature>
<dbReference type="EMBL" id="CP158375">
    <property type="protein sequence ID" value="XDO98019.1"/>
    <property type="molecule type" value="Genomic_DNA"/>
</dbReference>
<keyword evidence="2" id="KW-1003">Cell membrane</keyword>
<keyword evidence="5 6" id="KW-0472">Membrane</keyword>
<dbReference type="PANTHER" id="PTHR30086:SF20">
    <property type="entry name" value="ARGININE EXPORTER PROTEIN ARGO-RELATED"/>
    <property type="match status" value="1"/>
</dbReference>
<sequence length="210" mass="22380">MVEFKNWAAFGLLTFGMACTPGPNMLYLLSRSISQGRAAGFISLGGVALGFFIYMTLTAAGITAVIMAVPVAYDILRFGGAAYLAWLAWNALKPGAVSPFQVRHLPAHRPARLFGMGLATSLLNPKLAVLYMSLLPQFIRPEHGNVLGQSLLLGSTQIVISVTVNGLVVFAAGGVAAFLAARPTWAKVQRWIMGTVLGGLAVRMAFEARR</sequence>
<evidence type="ECO:0000256" key="4">
    <source>
        <dbReference type="ARBA" id="ARBA00022989"/>
    </source>
</evidence>
<feature type="transmembrane region" description="Helical" evidence="6">
    <location>
        <begin position="158"/>
        <end position="181"/>
    </location>
</feature>
<evidence type="ECO:0000313" key="7">
    <source>
        <dbReference type="EMBL" id="XDO98019.1"/>
    </source>
</evidence>
<dbReference type="InterPro" id="IPR001123">
    <property type="entry name" value="LeuE-type"/>
</dbReference>
<feature type="transmembrane region" description="Helical" evidence="6">
    <location>
        <begin position="113"/>
        <end position="138"/>
    </location>
</feature>
<keyword evidence="3 6" id="KW-0812">Transmembrane</keyword>
<evidence type="ECO:0000256" key="6">
    <source>
        <dbReference type="SAM" id="Phobius"/>
    </source>
</evidence>